<dbReference type="GO" id="GO:0016020">
    <property type="term" value="C:membrane"/>
    <property type="evidence" value="ECO:0007669"/>
    <property type="project" value="UniProtKB-SubCell"/>
</dbReference>
<evidence type="ECO:0000256" key="4">
    <source>
        <dbReference type="ARBA" id="ARBA00023136"/>
    </source>
</evidence>
<evidence type="ECO:0000313" key="6">
    <source>
        <dbReference type="EMBL" id="AKG73147.1"/>
    </source>
</evidence>
<sequence>MGNSKNLRLVWLYFAYYWIIFGIGAYFGQYLPEAWRPTASMVLFGIMMVSLFVRGFNRSGPVISHIYAILIGLVSYGLFESFIRDFGPSVFYRIVLLGILVFIFFGIIGYFFLRDITHWGKYLFIALLILIFTSLMSFFIDLPYLHLGITVVGLVLYILFTMYDFNRMKNKRFSEREMGFNLFINLLIIIKRLLRLYRYMNKNR</sequence>
<dbReference type="EMBL" id="CP011366">
    <property type="protein sequence ID" value="AKG73147.1"/>
    <property type="molecule type" value="Genomic_DNA"/>
</dbReference>
<keyword evidence="4 5" id="KW-0472">Membrane</keyword>
<feature type="transmembrane region" description="Helical" evidence="5">
    <location>
        <begin position="91"/>
        <end position="113"/>
    </location>
</feature>
<evidence type="ECO:0000313" key="7">
    <source>
        <dbReference type="EMBL" id="SFK84814.1"/>
    </source>
</evidence>
<comment type="subcellular location">
    <subcellularLocation>
        <location evidence="1">Membrane</location>
        <topology evidence="1">Multi-pass membrane protein</topology>
    </subcellularLocation>
</comment>
<feature type="transmembrane region" description="Helical" evidence="5">
    <location>
        <begin position="146"/>
        <end position="166"/>
    </location>
</feature>
<reference evidence="7 9" key="3">
    <citation type="submission" date="2016-10" db="EMBL/GenBank/DDBJ databases">
        <authorList>
            <person name="Varghese N."/>
            <person name="Submissions S."/>
        </authorList>
    </citation>
    <scope>NUCLEOTIDE SEQUENCE [LARGE SCALE GENOMIC DNA]</scope>
    <source>
        <strain evidence="7 9">CGMCC 1.6501</strain>
    </source>
</reference>
<feature type="transmembrane region" description="Helical" evidence="5">
    <location>
        <begin position="122"/>
        <end position="140"/>
    </location>
</feature>
<evidence type="ECO:0000256" key="1">
    <source>
        <dbReference type="ARBA" id="ARBA00004141"/>
    </source>
</evidence>
<protein>
    <submittedName>
        <fullName evidence="6">Membrane protein</fullName>
    </submittedName>
</protein>
<dbReference type="InterPro" id="IPR006214">
    <property type="entry name" value="Bax_inhibitor_1-related"/>
</dbReference>
<gene>
    <name evidence="6" type="ORF">AAT16_02290</name>
    <name evidence="7" type="ORF">SAMN05216235_2066</name>
</gene>
<reference evidence="8" key="2">
    <citation type="submission" date="2015-04" db="EMBL/GenBank/DDBJ databases">
        <title>Complete genome sequence of Salinicoccus halodurans strain H3B36, isolated from the Qaidam basin of China.</title>
        <authorList>
            <person name="Ma Y."/>
            <person name="Jiang K."/>
            <person name="Xue Y."/>
        </authorList>
    </citation>
    <scope>NUCLEOTIDE SEQUENCE [LARGE SCALE GENOMIC DNA]</scope>
    <source>
        <strain evidence="8">H3B36</strain>
    </source>
</reference>
<name>A0A0F7HIP6_9STAP</name>
<dbReference type="EMBL" id="FOTB01000004">
    <property type="protein sequence ID" value="SFK84814.1"/>
    <property type="molecule type" value="Genomic_DNA"/>
</dbReference>
<evidence type="ECO:0000256" key="3">
    <source>
        <dbReference type="ARBA" id="ARBA00022989"/>
    </source>
</evidence>
<feature type="transmembrane region" description="Helical" evidence="5">
    <location>
        <begin position="34"/>
        <end position="53"/>
    </location>
</feature>
<dbReference type="Proteomes" id="UP000183090">
    <property type="component" value="Unassembled WGS sequence"/>
</dbReference>
<dbReference type="Pfam" id="PF01027">
    <property type="entry name" value="Bax1-I"/>
    <property type="match status" value="1"/>
</dbReference>
<dbReference type="AlphaFoldDB" id="A0A0F7HIP6"/>
<evidence type="ECO:0000313" key="8">
    <source>
        <dbReference type="Proteomes" id="UP000034029"/>
    </source>
</evidence>
<dbReference type="RefSeq" id="WP_046789339.1">
    <property type="nucleotide sequence ID" value="NZ_CP011366.1"/>
</dbReference>
<keyword evidence="2 5" id="KW-0812">Transmembrane</keyword>
<evidence type="ECO:0000313" key="9">
    <source>
        <dbReference type="Proteomes" id="UP000183090"/>
    </source>
</evidence>
<dbReference type="KEGG" id="shv:AAT16_02290"/>
<dbReference type="OrthoDB" id="9793828at2"/>
<organism evidence="7 9">
    <name type="scientific">Salinicoccus halodurans</name>
    <dbReference type="NCBI Taxonomy" id="407035"/>
    <lineage>
        <taxon>Bacteria</taxon>
        <taxon>Bacillati</taxon>
        <taxon>Bacillota</taxon>
        <taxon>Bacilli</taxon>
        <taxon>Bacillales</taxon>
        <taxon>Staphylococcaceae</taxon>
        <taxon>Salinicoccus</taxon>
    </lineage>
</organism>
<keyword evidence="8" id="KW-1185">Reference proteome</keyword>
<evidence type="ECO:0000256" key="5">
    <source>
        <dbReference type="SAM" id="Phobius"/>
    </source>
</evidence>
<keyword evidence="3 5" id="KW-1133">Transmembrane helix</keyword>
<proteinExistence type="predicted"/>
<accession>A0A0F7HIP6</accession>
<feature type="transmembrane region" description="Helical" evidence="5">
    <location>
        <begin position="60"/>
        <end position="79"/>
    </location>
</feature>
<reference evidence="6 8" key="1">
    <citation type="journal article" date="2015" name="Int. J. Syst. Evol. Microbiol.">
        <title>Complete genome sequence of Salinicoccus halodurans H3B36, isolated from the Qaidam Basin in China.</title>
        <authorList>
            <person name="Jiang K."/>
            <person name="Xue Y."/>
            <person name="Ma Y."/>
        </authorList>
    </citation>
    <scope>NUCLEOTIDE SEQUENCE [LARGE SCALE GENOMIC DNA]</scope>
    <source>
        <strain evidence="6 8">H3B36</strain>
    </source>
</reference>
<evidence type="ECO:0000256" key="2">
    <source>
        <dbReference type="ARBA" id="ARBA00022692"/>
    </source>
</evidence>
<feature type="transmembrane region" description="Helical" evidence="5">
    <location>
        <begin position="9"/>
        <end position="28"/>
    </location>
</feature>
<dbReference type="Proteomes" id="UP000034029">
    <property type="component" value="Chromosome"/>
</dbReference>